<evidence type="ECO:0000256" key="3">
    <source>
        <dbReference type="ARBA" id="ARBA00023163"/>
    </source>
</evidence>
<dbReference type="AlphaFoldDB" id="A0A0N9NRL5"/>
<keyword evidence="2" id="KW-0238">DNA-binding</keyword>
<dbReference type="InterPro" id="IPR016032">
    <property type="entry name" value="Sig_transdc_resp-reg_C-effctor"/>
</dbReference>
<feature type="domain" description="HTH luxR-type" evidence="4">
    <location>
        <begin position="67"/>
        <end position="132"/>
    </location>
</feature>
<keyword evidence="3" id="KW-0804">Transcription</keyword>
<evidence type="ECO:0000313" key="5">
    <source>
        <dbReference type="EMBL" id="ALG88713.1"/>
    </source>
</evidence>
<evidence type="ECO:0000259" key="4">
    <source>
        <dbReference type="PROSITE" id="PS50043"/>
    </source>
</evidence>
<dbReference type="Gene3D" id="1.10.287.460">
    <property type="entry name" value="Peptidyl-prolyl cis-trans isomerase, FKBP-type, N-terminal domain"/>
    <property type="match status" value="1"/>
</dbReference>
<dbReference type="SMART" id="SM00421">
    <property type="entry name" value="HTH_LUXR"/>
    <property type="match status" value="1"/>
</dbReference>
<geneLocation type="plasmid" evidence="5">
    <name>Drgb3</name>
</geneLocation>
<dbReference type="GO" id="GO:0003677">
    <property type="term" value="F:DNA binding"/>
    <property type="evidence" value="ECO:0007669"/>
    <property type="project" value="UniProtKB-KW"/>
</dbReference>
<dbReference type="Gene3D" id="1.10.10.10">
    <property type="entry name" value="Winged helix-like DNA-binding domain superfamily/Winged helix DNA-binding domain"/>
    <property type="match status" value="1"/>
</dbReference>
<dbReference type="Pfam" id="PF01346">
    <property type="entry name" value="FKBP_N"/>
    <property type="match status" value="1"/>
</dbReference>
<dbReference type="GO" id="GO:0006457">
    <property type="term" value="P:protein folding"/>
    <property type="evidence" value="ECO:0007669"/>
    <property type="project" value="InterPro"/>
</dbReference>
<dbReference type="PANTHER" id="PTHR44688:SF16">
    <property type="entry name" value="DNA-BINDING TRANSCRIPTIONAL ACTIVATOR DEVR_DOSR"/>
    <property type="match status" value="1"/>
</dbReference>
<sequence>MQFCQHGGPVDRQRVIVVQDSPRTSHKRPPCQSEVSMIDRHIGVNQLLLDVERVLAMPPATVPVEKCLRCAKQLTRREYQILSALKRGLQGEQIALQLNLSPKTVSAHKRKAMSKLGFTRNTELYYWLQNDGLGYGIRELRSRTTSPAKPVTLTDSTTRQAYTAGVVLGRDIVTLLGERTARSTVLTGMIDAFSGQCRLTMDELSTSLAESEAVVNQDREQVSWTVQKKGDSFVTEFKK</sequence>
<dbReference type="InterPro" id="IPR036944">
    <property type="entry name" value="PPIase_FKBP_N_sf"/>
</dbReference>
<dbReference type="InterPro" id="IPR000774">
    <property type="entry name" value="PPIase_FKBP_N"/>
</dbReference>
<keyword evidence="1" id="KW-0805">Transcription regulation</keyword>
<organism evidence="5">
    <name type="scientific">Pectobacterium carotovorum</name>
    <name type="common">Erwinia carotovora</name>
    <dbReference type="NCBI Taxonomy" id="554"/>
    <lineage>
        <taxon>Bacteria</taxon>
        <taxon>Pseudomonadati</taxon>
        <taxon>Pseudomonadota</taxon>
        <taxon>Gammaproteobacteria</taxon>
        <taxon>Enterobacterales</taxon>
        <taxon>Pectobacteriaceae</taxon>
        <taxon>Pectobacterium</taxon>
    </lineage>
</organism>
<dbReference type="Pfam" id="PF00196">
    <property type="entry name" value="GerE"/>
    <property type="match status" value="1"/>
</dbReference>
<reference evidence="5" key="2">
    <citation type="submission" date="2015-07" db="EMBL/GenBank/DDBJ databases">
        <authorList>
            <person name="Welte C."/>
            <person name="de Graaf R."/>
            <person name="van den Bosch T.J.M."/>
            <person name="Op den Camp H."/>
            <person name="van Dam N."/>
            <person name="Jetten M."/>
        </authorList>
    </citation>
    <scope>NUCLEOTIDE SEQUENCE</scope>
    <source>
        <plasmid evidence="5">Drgb3</plasmid>
    </source>
</reference>
<evidence type="ECO:0000256" key="2">
    <source>
        <dbReference type="ARBA" id="ARBA00023125"/>
    </source>
</evidence>
<evidence type="ECO:0000256" key="1">
    <source>
        <dbReference type="ARBA" id="ARBA00023015"/>
    </source>
</evidence>
<dbReference type="SUPFAM" id="SSF46894">
    <property type="entry name" value="C-terminal effector domain of the bipartite response regulators"/>
    <property type="match status" value="1"/>
</dbReference>
<dbReference type="GO" id="GO:0006355">
    <property type="term" value="P:regulation of DNA-templated transcription"/>
    <property type="evidence" value="ECO:0007669"/>
    <property type="project" value="InterPro"/>
</dbReference>
<dbReference type="PANTHER" id="PTHR44688">
    <property type="entry name" value="DNA-BINDING TRANSCRIPTIONAL ACTIVATOR DEVR_DOSR"/>
    <property type="match status" value="1"/>
</dbReference>
<dbReference type="EMBL" id="KT351734">
    <property type="protein sequence ID" value="ALG88713.1"/>
    <property type="molecule type" value="Genomic_DNA"/>
</dbReference>
<name>A0A0N9NRL5_PECCA</name>
<protein>
    <submittedName>
        <fullName evidence="5">Transcriptional regulatory protein UhpA</fullName>
    </submittedName>
</protein>
<keyword evidence="5" id="KW-0614">Plasmid</keyword>
<proteinExistence type="predicted"/>
<dbReference type="InterPro" id="IPR036388">
    <property type="entry name" value="WH-like_DNA-bd_sf"/>
</dbReference>
<dbReference type="CDD" id="cd06170">
    <property type="entry name" value="LuxR_C_like"/>
    <property type="match status" value="1"/>
</dbReference>
<reference evidence="5" key="1">
    <citation type="journal article" date="2015" name="Environ. Microbiol.">
        <title>Plasmids from the gut microbiome of cabbage root fly larvae encode SaxA that catalyses the conversion of the plant toxin 2-phenylethyl isothiocyanate.</title>
        <authorList>
            <person name="Welte C.U."/>
            <person name="de Graaf R.M."/>
            <person name="van den Bosch T.J."/>
            <person name="Op den Camp H.J."/>
            <person name="van Dam N.M."/>
            <person name="Jetten M.S."/>
        </authorList>
    </citation>
    <scope>NUCLEOTIDE SEQUENCE</scope>
    <source>
        <plasmid evidence="5">Drgb3</plasmid>
    </source>
</reference>
<dbReference type="PRINTS" id="PR00038">
    <property type="entry name" value="HTHLUXR"/>
</dbReference>
<dbReference type="InterPro" id="IPR000792">
    <property type="entry name" value="Tscrpt_reg_LuxR_C"/>
</dbReference>
<dbReference type="PROSITE" id="PS50043">
    <property type="entry name" value="HTH_LUXR_2"/>
    <property type="match status" value="1"/>
</dbReference>
<accession>A0A0N9NRL5</accession>